<dbReference type="Proteomes" id="UP000196655">
    <property type="component" value="Unassembled WGS sequence"/>
</dbReference>
<name>A0A211ZMD0_9PROT</name>
<dbReference type="PANTHER" id="PTHR10815:SF13">
    <property type="entry name" value="METHYLATED-DNA--PROTEIN-CYSTEINE METHYLTRANSFERASE"/>
    <property type="match status" value="1"/>
</dbReference>
<evidence type="ECO:0000256" key="4">
    <source>
        <dbReference type="ARBA" id="ARBA00022679"/>
    </source>
</evidence>
<dbReference type="GO" id="GO:0005737">
    <property type="term" value="C:cytoplasm"/>
    <property type="evidence" value="ECO:0007669"/>
    <property type="project" value="UniProtKB-SubCell"/>
</dbReference>
<dbReference type="Gene3D" id="1.10.10.10">
    <property type="entry name" value="Winged helix-like DNA-binding domain superfamily/Winged helix DNA-binding domain"/>
    <property type="match status" value="1"/>
</dbReference>
<comment type="function">
    <text evidence="8">Involved in the cellular defense against the biological effects of O6-methylguanine (O6-MeG) and O4-methylthymine (O4-MeT) in DNA. Repairs the methylated nucleobase in DNA by stoichiometrically transferring the methyl group to a cysteine residue in the enzyme. This is a suicide reaction: the enzyme is irreversibly inactivated.</text>
</comment>
<proteinExistence type="inferred from homology"/>
<dbReference type="HAMAP" id="MF_00772">
    <property type="entry name" value="OGT"/>
    <property type="match status" value="1"/>
</dbReference>
<dbReference type="GO" id="GO:0003908">
    <property type="term" value="F:methylated-DNA-[protein]-cysteine S-methyltransferase activity"/>
    <property type="evidence" value="ECO:0007669"/>
    <property type="project" value="UniProtKB-UniRule"/>
</dbReference>
<keyword evidence="2 8" id="KW-0963">Cytoplasm</keyword>
<dbReference type="Gene3D" id="3.30.160.70">
    <property type="entry name" value="Methylated DNA-protein cysteine methyltransferase domain"/>
    <property type="match status" value="1"/>
</dbReference>
<dbReference type="InterPro" id="IPR014048">
    <property type="entry name" value="MethylDNA_cys_MeTrfase_DNA-bd"/>
</dbReference>
<keyword evidence="12" id="KW-1185">Reference proteome</keyword>
<dbReference type="SUPFAM" id="SSF53155">
    <property type="entry name" value="Methylated DNA-protein cysteine methyltransferase domain"/>
    <property type="match status" value="1"/>
</dbReference>
<dbReference type="InterPro" id="IPR001497">
    <property type="entry name" value="MethylDNA_cys_MeTrfase_AS"/>
</dbReference>
<comment type="similarity">
    <text evidence="8">Belongs to the MGMT family.</text>
</comment>
<evidence type="ECO:0000256" key="1">
    <source>
        <dbReference type="ARBA" id="ARBA00001286"/>
    </source>
</evidence>
<evidence type="ECO:0000313" key="12">
    <source>
        <dbReference type="Proteomes" id="UP000196655"/>
    </source>
</evidence>
<evidence type="ECO:0000256" key="7">
    <source>
        <dbReference type="ARBA" id="ARBA00049348"/>
    </source>
</evidence>
<organism evidence="11 12">
    <name type="scientific">Inquilinus limosus</name>
    <dbReference type="NCBI Taxonomy" id="171674"/>
    <lineage>
        <taxon>Bacteria</taxon>
        <taxon>Pseudomonadati</taxon>
        <taxon>Pseudomonadota</taxon>
        <taxon>Alphaproteobacteria</taxon>
        <taxon>Rhodospirillales</taxon>
        <taxon>Rhodospirillaceae</taxon>
        <taxon>Inquilinus</taxon>
    </lineage>
</organism>
<evidence type="ECO:0000313" key="11">
    <source>
        <dbReference type="EMBL" id="OWJ66257.1"/>
    </source>
</evidence>
<keyword evidence="5 8" id="KW-0227">DNA damage</keyword>
<dbReference type="EMBL" id="NHON01000026">
    <property type="protein sequence ID" value="OWJ66257.1"/>
    <property type="molecule type" value="Genomic_DNA"/>
</dbReference>
<evidence type="ECO:0000256" key="2">
    <source>
        <dbReference type="ARBA" id="ARBA00022490"/>
    </source>
</evidence>
<comment type="miscellaneous">
    <text evidence="8">This enzyme catalyzes only one turnover and therefore is not strictly catalytic. According to one definition, an enzyme is a biocatalyst that acts repeatedly and over many reaction cycles.</text>
</comment>
<dbReference type="CDD" id="cd06445">
    <property type="entry name" value="ATase"/>
    <property type="match status" value="1"/>
</dbReference>
<evidence type="ECO:0000259" key="9">
    <source>
        <dbReference type="Pfam" id="PF01035"/>
    </source>
</evidence>
<dbReference type="AlphaFoldDB" id="A0A211ZMD0"/>
<dbReference type="STRING" id="1122125.GCA_000423185_01625"/>
<dbReference type="PROSITE" id="PS00374">
    <property type="entry name" value="MGMT"/>
    <property type="match status" value="1"/>
</dbReference>
<dbReference type="InterPro" id="IPR008332">
    <property type="entry name" value="MethylG_MeTrfase_N"/>
</dbReference>
<dbReference type="RefSeq" id="WP_088151897.1">
    <property type="nucleotide sequence ID" value="NZ_NHON01000026.1"/>
</dbReference>
<dbReference type="GO" id="GO:0006307">
    <property type="term" value="P:DNA alkylation repair"/>
    <property type="evidence" value="ECO:0007669"/>
    <property type="project" value="UniProtKB-UniRule"/>
</dbReference>
<sequence length="169" mass="18217">MTRATRSRPILERATATIDTPVGPVRITVAGGVVAAVDHVQDPSDDEPPKDKLLRRAIRQIEEYFAGRRRRFDLPMAPAASPFQQRVRQAVIDIPYGEAASYGGVAHILNSGPRAVGQACGRNDLVLLVPCHRVIGAGGTLGGYGSTSGLERKRRLLAFEGYPGQFAEN</sequence>
<evidence type="ECO:0000256" key="8">
    <source>
        <dbReference type="HAMAP-Rule" id="MF_00772"/>
    </source>
</evidence>
<feature type="domain" description="Methylated-DNA-[protein]-cysteine S-methyltransferase DNA binding" evidence="9">
    <location>
        <begin position="82"/>
        <end position="161"/>
    </location>
</feature>
<accession>A0A211ZMD0</accession>
<keyword evidence="4 8" id="KW-0808">Transferase</keyword>
<dbReference type="InterPro" id="IPR036217">
    <property type="entry name" value="MethylDNA_cys_MeTrfase_DNAb"/>
</dbReference>
<dbReference type="Pfam" id="PF02870">
    <property type="entry name" value="Methyltransf_1N"/>
    <property type="match status" value="1"/>
</dbReference>
<dbReference type="OrthoDB" id="9802228at2"/>
<dbReference type="PANTHER" id="PTHR10815">
    <property type="entry name" value="METHYLATED-DNA--PROTEIN-CYSTEINE METHYLTRANSFERASE"/>
    <property type="match status" value="1"/>
</dbReference>
<dbReference type="NCBIfam" id="TIGR00589">
    <property type="entry name" value="ogt"/>
    <property type="match status" value="1"/>
</dbReference>
<dbReference type="InterPro" id="IPR036388">
    <property type="entry name" value="WH-like_DNA-bd_sf"/>
</dbReference>
<dbReference type="InterPro" id="IPR023546">
    <property type="entry name" value="MGMT"/>
</dbReference>
<comment type="subcellular location">
    <subcellularLocation>
        <location evidence="8">Cytoplasm</location>
    </subcellularLocation>
</comment>
<protein>
    <recommendedName>
        <fullName evidence="8">Methylated-DNA--protein-cysteine methyltransferase</fullName>
        <ecNumber evidence="8">2.1.1.63</ecNumber>
    </recommendedName>
    <alternativeName>
        <fullName evidence="8">6-O-methylguanine-DNA methyltransferase</fullName>
        <shortName evidence="8">MGMT</shortName>
    </alternativeName>
    <alternativeName>
        <fullName evidence="8">O-6-methylguanine-DNA-alkyltransferase</fullName>
    </alternativeName>
</protein>
<dbReference type="EC" id="2.1.1.63" evidence="8"/>
<dbReference type="SUPFAM" id="SSF46767">
    <property type="entry name" value="Methylated DNA-protein cysteine methyltransferase, C-terminal domain"/>
    <property type="match status" value="1"/>
</dbReference>
<comment type="caution">
    <text evidence="11">The sequence shown here is derived from an EMBL/GenBank/DDBJ whole genome shotgun (WGS) entry which is preliminary data.</text>
</comment>
<keyword evidence="6 8" id="KW-0234">DNA repair</keyword>
<feature type="active site" description="Nucleophile; methyl group acceptor" evidence="8">
    <location>
        <position position="131"/>
    </location>
</feature>
<dbReference type="Pfam" id="PF01035">
    <property type="entry name" value="DNA_binding_1"/>
    <property type="match status" value="1"/>
</dbReference>
<dbReference type="GO" id="GO:0032259">
    <property type="term" value="P:methylation"/>
    <property type="evidence" value="ECO:0007669"/>
    <property type="project" value="UniProtKB-KW"/>
</dbReference>
<feature type="domain" description="Methylguanine DNA methyltransferase ribonuclease-like" evidence="10">
    <location>
        <begin position="16"/>
        <end position="77"/>
    </location>
</feature>
<comment type="catalytic activity">
    <reaction evidence="7 8">
        <text>a 6-O-methyl-2'-deoxyguanosine in DNA + L-cysteinyl-[protein] = S-methyl-L-cysteinyl-[protein] + a 2'-deoxyguanosine in DNA</text>
        <dbReference type="Rhea" id="RHEA:24000"/>
        <dbReference type="Rhea" id="RHEA-COMP:10131"/>
        <dbReference type="Rhea" id="RHEA-COMP:10132"/>
        <dbReference type="Rhea" id="RHEA-COMP:11367"/>
        <dbReference type="Rhea" id="RHEA-COMP:11368"/>
        <dbReference type="ChEBI" id="CHEBI:29950"/>
        <dbReference type="ChEBI" id="CHEBI:82612"/>
        <dbReference type="ChEBI" id="CHEBI:85445"/>
        <dbReference type="ChEBI" id="CHEBI:85448"/>
        <dbReference type="EC" id="2.1.1.63"/>
    </reaction>
</comment>
<reference evidence="12" key="1">
    <citation type="submission" date="2017-05" db="EMBL/GenBank/DDBJ databases">
        <authorList>
            <person name="Macchi M."/>
            <person name="Festa S."/>
            <person name="Coppotelli B.M."/>
            <person name="Morelli I.S."/>
        </authorList>
    </citation>
    <scope>NUCLEOTIDE SEQUENCE [LARGE SCALE GENOMIC DNA]</scope>
    <source>
        <strain evidence="12">I</strain>
    </source>
</reference>
<keyword evidence="3 8" id="KW-0489">Methyltransferase</keyword>
<comment type="catalytic activity">
    <reaction evidence="1 8">
        <text>a 4-O-methyl-thymidine in DNA + L-cysteinyl-[protein] = a thymidine in DNA + S-methyl-L-cysteinyl-[protein]</text>
        <dbReference type="Rhea" id="RHEA:53428"/>
        <dbReference type="Rhea" id="RHEA-COMP:10131"/>
        <dbReference type="Rhea" id="RHEA-COMP:10132"/>
        <dbReference type="Rhea" id="RHEA-COMP:13555"/>
        <dbReference type="Rhea" id="RHEA-COMP:13556"/>
        <dbReference type="ChEBI" id="CHEBI:29950"/>
        <dbReference type="ChEBI" id="CHEBI:82612"/>
        <dbReference type="ChEBI" id="CHEBI:137386"/>
        <dbReference type="ChEBI" id="CHEBI:137387"/>
        <dbReference type="EC" id="2.1.1.63"/>
    </reaction>
</comment>
<evidence type="ECO:0000256" key="6">
    <source>
        <dbReference type="ARBA" id="ARBA00023204"/>
    </source>
</evidence>
<gene>
    <name evidence="11" type="ORF">BWR60_15335</name>
</gene>
<evidence type="ECO:0000256" key="3">
    <source>
        <dbReference type="ARBA" id="ARBA00022603"/>
    </source>
</evidence>
<evidence type="ECO:0000259" key="10">
    <source>
        <dbReference type="Pfam" id="PF02870"/>
    </source>
</evidence>
<dbReference type="InterPro" id="IPR036631">
    <property type="entry name" value="MGMT_N_sf"/>
</dbReference>
<evidence type="ECO:0000256" key="5">
    <source>
        <dbReference type="ARBA" id="ARBA00022763"/>
    </source>
</evidence>